<dbReference type="GO" id="GO:0020037">
    <property type="term" value="F:heme binding"/>
    <property type="evidence" value="ECO:0007669"/>
    <property type="project" value="UniProtKB-UniRule"/>
</dbReference>
<dbReference type="Pfam" id="PF00173">
    <property type="entry name" value="Cyt-b5"/>
    <property type="match status" value="1"/>
</dbReference>
<accession>A0AB34K5K5</accession>
<comment type="subcellular location">
    <subcellularLocation>
        <location evidence="1">Endoplasmic reticulum membrane</location>
        <topology evidence="1">Single-pass membrane protein</topology>
        <orientation evidence="1">Cytoplasmic side</orientation>
    </subcellularLocation>
    <subcellularLocation>
        <location evidence="11">Microsome membrane</location>
        <topology evidence="11">Single-pass membrane protein</topology>
        <orientation evidence="11">Cytoplasmic side</orientation>
    </subcellularLocation>
</comment>
<evidence type="ECO:0000256" key="10">
    <source>
        <dbReference type="ARBA" id="ARBA00023136"/>
    </source>
</evidence>
<keyword evidence="9 13" id="KW-0408">Iron</keyword>
<keyword evidence="7" id="KW-0492">Microsome</keyword>
<dbReference type="InterPro" id="IPR001199">
    <property type="entry name" value="Cyt_B5-like_heme/steroid-bd"/>
</dbReference>
<feature type="region of interest" description="Disordered" evidence="14">
    <location>
        <begin position="53"/>
        <end position="107"/>
    </location>
</feature>
<proteinExistence type="inferred from homology"/>
<evidence type="ECO:0000259" key="15">
    <source>
        <dbReference type="PROSITE" id="PS50255"/>
    </source>
</evidence>
<protein>
    <recommendedName>
        <fullName evidence="15">Cytochrome b5 heme-binding domain-containing protein</fullName>
    </recommendedName>
</protein>
<evidence type="ECO:0000256" key="11">
    <source>
        <dbReference type="ARBA" id="ARBA00037877"/>
    </source>
</evidence>
<keyword evidence="2" id="KW-0813">Transport</keyword>
<comment type="caution">
    <text evidence="16">The sequence shown here is derived from an EMBL/GenBank/DDBJ whole genome shotgun (WGS) entry which is preliminary data.</text>
</comment>
<evidence type="ECO:0000256" key="3">
    <source>
        <dbReference type="ARBA" id="ARBA00022617"/>
    </source>
</evidence>
<dbReference type="PROSITE" id="PS00191">
    <property type="entry name" value="CYTOCHROME_B5_1"/>
    <property type="match status" value="1"/>
</dbReference>
<dbReference type="PANTHER" id="PTHR19359">
    <property type="entry name" value="CYTOCHROME B5"/>
    <property type="match status" value="1"/>
</dbReference>
<evidence type="ECO:0000313" key="16">
    <source>
        <dbReference type="EMBL" id="KAL1528452.1"/>
    </source>
</evidence>
<keyword evidence="13" id="KW-1133">Transmembrane helix</keyword>
<dbReference type="PRINTS" id="PR00363">
    <property type="entry name" value="CYTOCHROMEB5"/>
</dbReference>
<dbReference type="InterPro" id="IPR050668">
    <property type="entry name" value="Cytochrome_b5"/>
</dbReference>
<feature type="transmembrane region" description="Helical" evidence="13">
    <location>
        <begin position="109"/>
        <end position="128"/>
    </location>
</feature>
<evidence type="ECO:0000256" key="14">
    <source>
        <dbReference type="SAM" id="MobiDB-lite"/>
    </source>
</evidence>
<dbReference type="SMART" id="SM01117">
    <property type="entry name" value="Cyt-b5"/>
    <property type="match status" value="1"/>
</dbReference>
<dbReference type="Proteomes" id="UP001515480">
    <property type="component" value="Unassembled WGS sequence"/>
</dbReference>
<evidence type="ECO:0000256" key="9">
    <source>
        <dbReference type="ARBA" id="ARBA00023004"/>
    </source>
</evidence>
<dbReference type="InterPro" id="IPR018506">
    <property type="entry name" value="Cyt_B5_heme-BS"/>
</dbReference>
<dbReference type="InterPro" id="IPR036400">
    <property type="entry name" value="Cyt_B5-like_heme/steroid_sf"/>
</dbReference>
<keyword evidence="5 13" id="KW-0479">Metal-binding</keyword>
<evidence type="ECO:0000256" key="2">
    <source>
        <dbReference type="ARBA" id="ARBA00022448"/>
    </source>
</evidence>
<dbReference type="FunFam" id="3.10.120.10:FF:000002">
    <property type="entry name" value="Cytochrome b5 type B"/>
    <property type="match status" value="1"/>
</dbReference>
<keyword evidence="4 13" id="KW-0812">Transmembrane</keyword>
<feature type="domain" description="Cytochrome b5 heme-binding" evidence="15">
    <location>
        <begin position="13"/>
        <end position="89"/>
    </location>
</feature>
<feature type="compositionally biased region" description="Basic and acidic residues" evidence="14">
    <location>
        <begin position="69"/>
        <end position="82"/>
    </location>
</feature>
<evidence type="ECO:0000256" key="6">
    <source>
        <dbReference type="ARBA" id="ARBA00022824"/>
    </source>
</evidence>
<organism evidence="16 17">
    <name type="scientific">Prymnesium parvum</name>
    <name type="common">Toxic golden alga</name>
    <dbReference type="NCBI Taxonomy" id="97485"/>
    <lineage>
        <taxon>Eukaryota</taxon>
        <taxon>Haptista</taxon>
        <taxon>Haptophyta</taxon>
        <taxon>Prymnesiophyceae</taxon>
        <taxon>Prymnesiales</taxon>
        <taxon>Prymnesiaceae</taxon>
        <taxon>Prymnesium</taxon>
    </lineage>
</organism>
<dbReference type="AlphaFoldDB" id="A0AB34K5K5"/>
<keyword evidence="10 13" id="KW-0472">Membrane</keyword>
<dbReference type="Gene3D" id="3.10.120.10">
    <property type="entry name" value="Cytochrome b5-like heme/steroid binding domain"/>
    <property type="match status" value="1"/>
</dbReference>
<dbReference type="EMBL" id="JBGBPQ010000002">
    <property type="protein sequence ID" value="KAL1528452.1"/>
    <property type="molecule type" value="Genomic_DNA"/>
</dbReference>
<sequence length="132" mass="14322">MADAQPTVDDKGRKFITRAELAKHKDRGDVWMTIHNKIYNISAYLEDHPGGEEVLMDRAGDDGTEDFEDVGHSNEARKKLEEFEIGELPPSERKAETGSSDASSSGGGGAMFAVVGALVAAAAGYYYMAYMQ</sequence>
<evidence type="ECO:0000256" key="7">
    <source>
        <dbReference type="ARBA" id="ARBA00022848"/>
    </source>
</evidence>
<dbReference type="GO" id="GO:0005789">
    <property type="term" value="C:endoplasmic reticulum membrane"/>
    <property type="evidence" value="ECO:0007669"/>
    <property type="project" value="UniProtKB-SubCell"/>
</dbReference>
<evidence type="ECO:0000256" key="4">
    <source>
        <dbReference type="ARBA" id="ARBA00022692"/>
    </source>
</evidence>
<evidence type="ECO:0000256" key="12">
    <source>
        <dbReference type="ARBA" id="ARBA00038168"/>
    </source>
</evidence>
<evidence type="ECO:0000313" key="17">
    <source>
        <dbReference type="Proteomes" id="UP001515480"/>
    </source>
</evidence>
<evidence type="ECO:0000256" key="13">
    <source>
        <dbReference type="RuleBase" id="RU362121"/>
    </source>
</evidence>
<evidence type="ECO:0000256" key="1">
    <source>
        <dbReference type="ARBA" id="ARBA00004131"/>
    </source>
</evidence>
<reference evidence="16 17" key="1">
    <citation type="journal article" date="2024" name="Science">
        <title>Giant polyketide synthase enzymes in the biosynthesis of giant marine polyether toxins.</title>
        <authorList>
            <person name="Fallon T.R."/>
            <person name="Shende V.V."/>
            <person name="Wierzbicki I.H."/>
            <person name="Pendleton A.L."/>
            <person name="Watervoot N.F."/>
            <person name="Auber R.P."/>
            <person name="Gonzalez D.J."/>
            <person name="Wisecaver J.H."/>
            <person name="Moore B.S."/>
        </authorList>
    </citation>
    <scope>NUCLEOTIDE SEQUENCE [LARGE SCALE GENOMIC DNA]</scope>
    <source>
        <strain evidence="16 17">12B1</strain>
    </source>
</reference>
<dbReference type="PROSITE" id="PS50255">
    <property type="entry name" value="CYTOCHROME_B5_2"/>
    <property type="match status" value="1"/>
</dbReference>
<comment type="similarity">
    <text evidence="12 13">Belongs to the cytochrome b5 family.</text>
</comment>
<dbReference type="PANTHER" id="PTHR19359:SF150">
    <property type="entry name" value="CYTOCHROME B5"/>
    <property type="match status" value="1"/>
</dbReference>
<evidence type="ECO:0000256" key="5">
    <source>
        <dbReference type="ARBA" id="ARBA00022723"/>
    </source>
</evidence>
<keyword evidence="6" id="KW-0256">Endoplasmic reticulum</keyword>
<dbReference type="SUPFAM" id="SSF55856">
    <property type="entry name" value="Cytochrome b5-like heme/steroid binding domain"/>
    <property type="match status" value="1"/>
</dbReference>
<keyword evidence="8" id="KW-0249">Electron transport</keyword>
<name>A0AB34K5K5_PRYPA</name>
<dbReference type="GO" id="GO:0046872">
    <property type="term" value="F:metal ion binding"/>
    <property type="evidence" value="ECO:0007669"/>
    <property type="project" value="UniProtKB-UniRule"/>
</dbReference>
<evidence type="ECO:0000256" key="8">
    <source>
        <dbReference type="ARBA" id="ARBA00022982"/>
    </source>
</evidence>
<gene>
    <name evidence="16" type="ORF">AB1Y20_009798</name>
</gene>
<keyword evidence="3 13" id="KW-0349">Heme</keyword>
<keyword evidence="17" id="KW-1185">Reference proteome</keyword>